<evidence type="ECO:0000313" key="3">
    <source>
        <dbReference type="Proteomes" id="UP000178104"/>
    </source>
</evidence>
<sequence length="133" mass="15180">MKELKDLGLSKFSLTRSESRYLPSIIHPDEHLGGAIYGHHKDGFAMLVATDRRIIFLDKKPLFINEDEVNYYVVSGVKLSRAGFGCTVTLHTRVKDYELQTLNYKSANIFVEYIESRSLEHANGKDIYHDQSG</sequence>
<proteinExistence type="predicted"/>
<organism evidence="2 3">
    <name type="scientific">Candidatus Nomurabacteria bacterium RIFCSPLOWO2_01_FULL_42_17</name>
    <dbReference type="NCBI Taxonomy" id="1801780"/>
    <lineage>
        <taxon>Bacteria</taxon>
        <taxon>Candidatus Nomuraibacteriota</taxon>
    </lineage>
</organism>
<dbReference type="AlphaFoldDB" id="A0A1F6XLV4"/>
<protein>
    <recommendedName>
        <fullName evidence="1">YokE-like PH domain-containing protein</fullName>
    </recommendedName>
</protein>
<name>A0A1F6XLV4_9BACT</name>
<dbReference type="InterPro" id="IPR039519">
    <property type="entry name" value="YokE-like_PH"/>
</dbReference>
<feature type="domain" description="YokE-like PH" evidence="1">
    <location>
        <begin position="27"/>
        <end position="115"/>
    </location>
</feature>
<dbReference type="Proteomes" id="UP000178104">
    <property type="component" value="Unassembled WGS sequence"/>
</dbReference>
<evidence type="ECO:0000313" key="2">
    <source>
        <dbReference type="EMBL" id="OGI95104.1"/>
    </source>
</evidence>
<gene>
    <name evidence="2" type="ORF">A2917_01815</name>
</gene>
<reference evidence="2 3" key="1">
    <citation type="journal article" date="2016" name="Nat. Commun.">
        <title>Thousands of microbial genomes shed light on interconnected biogeochemical processes in an aquifer system.</title>
        <authorList>
            <person name="Anantharaman K."/>
            <person name="Brown C.T."/>
            <person name="Hug L.A."/>
            <person name="Sharon I."/>
            <person name="Castelle C.J."/>
            <person name="Probst A.J."/>
            <person name="Thomas B.C."/>
            <person name="Singh A."/>
            <person name="Wilkins M.J."/>
            <person name="Karaoz U."/>
            <person name="Brodie E.L."/>
            <person name="Williams K.H."/>
            <person name="Hubbard S.S."/>
            <person name="Banfield J.F."/>
        </authorList>
    </citation>
    <scope>NUCLEOTIDE SEQUENCE [LARGE SCALE GENOMIC DNA]</scope>
</reference>
<dbReference type="InterPro" id="IPR011993">
    <property type="entry name" value="PH-like_dom_sf"/>
</dbReference>
<dbReference type="EMBL" id="MFVE01000007">
    <property type="protein sequence ID" value="OGI95104.1"/>
    <property type="molecule type" value="Genomic_DNA"/>
</dbReference>
<dbReference type="Gene3D" id="2.30.29.30">
    <property type="entry name" value="Pleckstrin-homology domain (PH domain)/Phosphotyrosine-binding domain (PTB)"/>
    <property type="match status" value="1"/>
</dbReference>
<evidence type="ECO:0000259" key="1">
    <source>
        <dbReference type="Pfam" id="PF14470"/>
    </source>
</evidence>
<accession>A0A1F6XLV4</accession>
<dbReference type="Pfam" id="PF14470">
    <property type="entry name" value="bPH_3"/>
    <property type="match status" value="1"/>
</dbReference>
<comment type="caution">
    <text evidence="2">The sequence shown here is derived from an EMBL/GenBank/DDBJ whole genome shotgun (WGS) entry which is preliminary data.</text>
</comment>
<dbReference type="STRING" id="1801780.A2917_01815"/>